<dbReference type="GO" id="GO:0004252">
    <property type="term" value="F:serine-type endopeptidase activity"/>
    <property type="evidence" value="ECO:0007669"/>
    <property type="project" value="UniProtKB-UniRule"/>
</dbReference>
<evidence type="ECO:0000313" key="9">
    <source>
        <dbReference type="Proteomes" id="UP000467322"/>
    </source>
</evidence>
<dbReference type="PROSITE" id="PS00137">
    <property type="entry name" value="SUBTILASE_HIS"/>
    <property type="match status" value="1"/>
</dbReference>
<dbReference type="InterPro" id="IPR015500">
    <property type="entry name" value="Peptidase_S8_subtilisin-rel"/>
</dbReference>
<feature type="domain" description="Peptidase S8/S53" evidence="7">
    <location>
        <begin position="121"/>
        <end position="370"/>
    </location>
</feature>
<dbReference type="InterPro" id="IPR000209">
    <property type="entry name" value="Peptidase_S8/S53_dom"/>
</dbReference>
<evidence type="ECO:0000256" key="3">
    <source>
        <dbReference type="ARBA" id="ARBA00022729"/>
    </source>
</evidence>
<keyword evidence="4 6" id="KW-0378">Hydrolase</keyword>
<feature type="active site" description="Charge relay system" evidence="6">
    <location>
        <position position="156"/>
    </location>
</feature>
<evidence type="ECO:0000256" key="4">
    <source>
        <dbReference type="ARBA" id="ARBA00022801"/>
    </source>
</evidence>
<feature type="active site" description="Charge relay system" evidence="6">
    <location>
        <position position="130"/>
    </location>
</feature>
<dbReference type="PANTHER" id="PTHR43399:SF4">
    <property type="entry name" value="CELL WALL-ASSOCIATED PROTEASE"/>
    <property type="match status" value="1"/>
</dbReference>
<dbReference type="PRINTS" id="PR00723">
    <property type="entry name" value="SUBTILISIN"/>
</dbReference>
<protein>
    <submittedName>
        <fullName evidence="8">S8 family serine peptidase</fullName>
    </submittedName>
</protein>
<sequence length="712" mass="73719">MTYRTDRKGTPFVSMKAALVPVLAVALAGCQPEGSSDSSGTPAPTPVDGSVLSRAFVESFEPYEDDARFLVQRDSRYTLQDRTWYFDGNGNQTRDASEQSYSTYPLQSSGVHFAHAAGLTGAGQIIAVTDSGFLADHEAFAGKTIHTSGTFPERDHGTLVASVAAGNSSTMIGMAPGADLAFGSYDTFTSRAAAARQAEQLGAVALNNSWGFTDAPATRATFDRIFSSSASRDYLSALRSYAETGVVIFAASNGGADAQSSLMPALPSLEPGLEAGWLAVINAEAEMSGDDVIGGRRISAACLESARWCLAAEGSWKGASAAATDAYSFSTGASFAAPMVAGAMAILGEAFPDLSPHDLRIRLLASADNEFTGFNATGEVELAEGFVHAISDEWGHGFLDVKAALLPIGTTTATLGDGTTYDVAEPLAVEGQATGDAVTRALSNVSLVVDDALSARFSVSADELVARPGQRPLADELERDWRSGGAAGCCGLTSFYPDTRLLGGTTDDLSVNVMMPFEPGENDSFGVTVGQRFDSDIGDLAVNLSVGRDGGALLPRWFTGGGSAIVAGSLDWSAPISGKSALALGAGFGSTLGQGGGIGGSASFTSAKAEFVTRDLFEGGDRLAFSFGLPVAVAGGRTTLELPVQTRSGTVEHRAVGIDLAPDSREVRLGISYDFPVTARSDVVLSAAHAENFGNVTGERSTGLFVGLRTRF</sequence>
<evidence type="ECO:0000256" key="6">
    <source>
        <dbReference type="PROSITE-ProRule" id="PRU01240"/>
    </source>
</evidence>
<dbReference type="PROSITE" id="PS51257">
    <property type="entry name" value="PROKAR_LIPOPROTEIN"/>
    <property type="match status" value="1"/>
</dbReference>
<dbReference type="RefSeq" id="WP_161349719.1">
    <property type="nucleotide sequence ID" value="NZ_WTUX01000002.1"/>
</dbReference>
<dbReference type="InterPro" id="IPR022398">
    <property type="entry name" value="Peptidase_S8_His-AS"/>
</dbReference>
<dbReference type="EMBL" id="WTUX01000002">
    <property type="protein sequence ID" value="MZR11607.1"/>
    <property type="molecule type" value="Genomic_DNA"/>
</dbReference>
<dbReference type="PANTHER" id="PTHR43399">
    <property type="entry name" value="SUBTILISIN-RELATED"/>
    <property type="match status" value="1"/>
</dbReference>
<dbReference type="SUPFAM" id="SSF52743">
    <property type="entry name" value="Subtilisin-like"/>
    <property type="match status" value="1"/>
</dbReference>
<dbReference type="InterPro" id="IPR034061">
    <property type="entry name" value="Peptidases_S8_Autotransporter"/>
</dbReference>
<dbReference type="Pfam" id="PF00082">
    <property type="entry name" value="Peptidase_S8"/>
    <property type="match status" value="1"/>
</dbReference>
<dbReference type="InterPro" id="IPR051048">
    <property type="entry name" value="Peptidase_S8/S53_subtilisin"/>
</dbReference>
<comment type="similarity">
    <text evidence="1 6">Belongs to the peptidase S8 family.</text>
</comment>
<dbReference type="Gene3D" id="3.40.50.200">
    <property type="entry name" value="Peptidase S8/S53 domain"/>
    <property type="match status" value="1"/>
</dbReference>
<evidence type="ECO:0000313" key="8">
    <source>
        <dbReference type="EMBL" id="MZR11607.1"/>
    </source>
</evidence>
<evidence type="ECO:0000256" key="5">
    <source>
        <dbReference type="ARBA" id="ARBA00022825"/>
    </source>
</evidence>
<accession>A0A845M1L9</accession>
<proteinExistence type="inferred from homology"/>
<dbReference type="Proteomes" id="UP000467322">
    <property type="component" value="Unassembled WGS sequence"/>
</dbReference>
<evidence type="ECO:0000256" key="2">
    <source>
        <dbReference type="ARBA" id="ARBA00022670"/>
    </source>
</evidence>
<keyword evidence="5 6" id="KW-0720">Serine protease</keyword>
<feature type="active site" description="Charge relay system" evidence="6">
    <location>
        <position position="334"/>
    </location>
</feature>
<gene>
    <name evidence="8" type="ORF">GQE99_00980</name>
</gene>
<reference evidence="8 9" key="1">
    <citation type="submission" date="2019-12" db="EMBL/GenBank/DDBJ databases">
        <title>Maritimibacter sp. nov. sp. isolated from sea sand.</title>
        <authorList>
            <person name="Kim J."/>
            <person name="Jeong S.E."/>
            <person name="Jung H.S."/>
            <person name="Jeon C.O."/>
        </authorList>
    </citation>
    <scope>NUCLEOTIDE SEQUENCE [LARGE SCALE GENOMIC DNA]</scope>
    <source>
        <strain evidence="8 9">DP07</strain>
    </source>
</reference>
<dbReference type="CDD" id="cd04848">
    <property type="entry name" value="Peptidases_S8_Autotransporter_serine_protease_like"/>
    <property type="match status" value="1"/>
</dbReference>
<evidence type="ECO:0000256" key="1">
    <source>
        <dbReference type="ARBA" id="ARBA00011073"/>
    </source>
</evidence>
<organism evidence="8 9">
    <name type="scientific">Maritimibacter harenae</name>
    <dbReference type="NCBI Taxonomy" id="2606218"/>
    <lineage>
        <taxon>Bacteria</taxon>
        <taxon>Pseudomonadati</taxon>
        <taxon>Pseudomonadota</taxon>
        <taxon>Alphaproteobacteria</taxon>
        <taxon>Rhodobacterales</taxon>
        <taxon>Roseobacteraceae</taxon>
        <taxon>Maritimibacter</taxon>
    </lineage>
</organism>
<keyword evidence="2 6" id="KW-0645">Protease</keyword>
<evidence type="ECO:0000259" key="7">
    <source>
        <dbReference type="Pfam" id="PF00082"/>
    </source>
</evidence>
<dbReference type="PROSITE" id="PS51892">
    <property type="entry name" value="SUBTILASE"/>
    <property type="match status" value="1"/>
</dbReference>
<keyword evidence="9" id="KW-1185">Reference proteome</keyword>
<dbReference type="AlphaFoldDB" id="A0A845M1L9"/>
<comment type="caution">
    <text evidence="8">The sequence shown here is derived from an EMBL/GenBank/DDBJ whole genome shotgun (WGS) entry which is preliminary data.</text>
</comment>
<dbReference type="InterPro" id="IPR036852">
    <property type="entry name" value="Peptidase_S8/S53_dom_sf"/>
</dbReference>
<keyword evidence="3" id="KW-0732">Signal</keyword>
<name>A0A845M1L9_9RHOB</name>
<dbReference type="GO" id="GO:0006508">
    <property type="term" value="P:proteolysis"/>
    <property type="evidence" value="ECO:0007669"/>
    <property type="project" value="UniProtKB-KW"/>
</dbReference>